<evidence type="ECO:0000259" key="5">
    <source>
        <dbReference type="PROSITE" id="PS50893"/>
    </source>
</evidence>
<keyword evidence="4 6" id="KW-0067">ATP-binding</keyword>
<dbReference type="Gene3D" id="3.40.50.300">
    <property type="entry name" value="P-loop containing nucleotide triphosphate hydrolases"/>
    <property type="match status" value="1"/>
</dbReference>
<comment type="caution">
    <text evidence="6">The sequence shown here is derived from an EMBL/GenBank/DDBJ whole genome shotgun (WGS) entry which is preliminary data.</text>
</comment>
<evidence type="ECO:0000256" key="2">
    <source>
        <dbReference type="ARBA" id="ARBA00022448"/>
    </source>
</evidence>
<reference evidence="6 7" key="1">
    <citation type="journal article" date="2014" name="FEMS Microbiol. Lett.">
        <title>Draft genome sequences of three Holospora species (Holospora obtusa, Holospora undulata, and Holospora elegans), endonuclear symbiotic bacteria of the ciliate Paramecium caudatum.</title>
        <authorList>
            <person name="Dohra H."/>
            <person name="Tanaka K."/>
            <person name="Suzuki T."/>
            <person name="Fujishima M."/>
            <person name="Suzuki H."/>
        </authorList>
    </citation>
    <scope>NUCLEOTIDE SEQUENCE [LARGE SCALE GENOMIC DNA]</scope>
    <source>
        <strain evidence="6 7">F1</strain>
    </source>
</reference>
<dbReference type="SMART" id="SM00382">
    <property type="entry name" value="AAA"/>
    <property type="match status" value="1"/>
</dbReference>
<feature type="domain" description="ABC transporter" evidence="5">
    <location>
        <begin position="9"/>
        <end position="232"/>
    </location>
</feature>
<dbReference type="GO" id="GO:0005524">
    <property type="term" value="F:ATP binding"/>
    <property type="evidence" value="ECO:0007669"/>
    <property type="project" value="UniProtKB-KW"/>
</dbReference>
<dbReference type="EMBL" id="AWTR02000080">
    <property type="protein sequence ID" value="ETZ06847.1"/>
    <property type="molecule type" value="Genomic_DNA"/>
</dbReference>
<proteinExistence type="inferred from homology"/>
<dbReference type="PROSITE" id="PS50893">
    <property type="entry name" value="ABC_TRANSPORTER_2"/>
    <property type="match status" value="1"/>
</dbReference>
<dbReference type="RefSeq" id="WP_021827864.1">
    <property type="nucleotide sequence ID" value="NZ_AWTR02000080.1"/>
</dbReference>
<evidence type="ECO:0000313" key="7">
    <source>
        <dbReference type="Proteomes" id="UP000019112"/>
    </source>
</evidence>
<dbReference type="OrthoDB" id="9802264at2"/>
<dbReference type="InterPro" id="IPR027417">
    <property type="entry name" value="P-loop_NTPase"/>
</dbReference>
<keyword evidence="3" id="KW-0547">Nucleotide-binding</keyword>
<dbReference type="PANTHER" id="PTHR42798:SF4">
    <property type="entry name" value="ABC TRANSPORTER DOMAIN-CONTAINING PROTEIN"/>
    <property type="match status" value="1"/>
</dbReference>
<dbReference type="eggNOG" id="COG1136">
    <property type="taxonomic scope" value="Bacteria"/>
</dbReference>
<protein>
    <submittedName>
        <fullName evidence="6">ABC transporter ATP-binding protein</fullName>
    </submittedName>
</protein>
<dbReference type="STRING" id="1399147.P618_200958"/>
<dbReference type="PROSITE" id="PS00211">
    <property type="entry name" value="ABC_TRANSPORTER_1"/>
    <property type="match status" value="1"/>
</dbReference>
<name>W6TSV0_HOLOB</name>
<evidence type="ECO:0000256" key="1">
    <source>
        <dbReference type="ARBA" id="ARBA00005417"/>
    </source>
</evidence>
<dbReference type="GO" id="GO:0016887">
    <property type="term" value="F:ATP hydrolysis activity"/>
    <property type="evidence" value="ECO:0007669"/>
    <property type="project" value="InterPro"/>
</dbReference>
<dbReference type="Proteomes" id="UP000019112">
    <property type="component" value="Unassembled WGS sequence"/>
</dbReference>
<evidence type="ECO:0000256" key="3">
    <source>
        <dbReference type="ARBA" id="ARBA00022741"/>
    </source>
</evidence>
<accession>W6TSV0</accession>
<gene>
    <name evidence="6" type="ORF">P618_200958</name>
</gene>
<dbReference type="CDD" id="cd03255">
    <property type="entry name" value="ABC_MJ0796_LolCDE_FtsE"/>
    <property type="match status" value="1"/>
</dbReference>
<dbReference type="Pfam" id="PF00005">
    <property type="entry name" value="ABC_tran"/>
    <property type="match status" value="1"/>
</dbReference>
<sequence>MISDLKNCIEFSNISKTIQSGEHTQWILKNINGRLQGGKIILLTGPSGCGKTTLLSILSGILSPTSGTVKVFSQDLAKLSEKEKTIFRRHHMGFIFQNYNLVPSLTVQQNISIPLLAQGMSRDLIFEREEKILTLLNMETFAHCYPEQLSGGQQQRIAIGRALIHEPRFILCDEPTAALDEGAGQNVMTLLKNLAMSPERVILIVTHDNRIYSYGNCILEMKEGSIISSKEQ</sequence>
<organism evidence="6 7">
    <name type="scientific">Holospora obtusa F1</name>
    <dbReference type="NCBI Taxonomy" id="1399147"/>
    <lineage>
        <taxon>Bacteria</taxon>
        <taxon>Pseudomonadati</taxon>
        <taxon>Pseudomonadota</taxon>
        <taxon>Alphaproteobacteria</taxon>
        <taxon>Holosporales</taxon>
        <taxon>Holosporaceae</taxon>
        <taxon>Holospora</taxon>
    </lineage>
</organism>
<evidence type="ECO:0000256" key="4">
    <source>
        <dbReference type="ARBA" id="ARBA00022840"/>
    </source>
</evidence>
<dbReference type="InterPro" id="IPR017911">
    <property type="entry name" value="MacB-like_ATP-bd"/>
</dbReference>
<evidence type="ECO:0000313" key="6">
    <source>
        <dbReference type="EMBL" id="ETZ06847.1"/>
    </source>
</evidence>
<comment type="similarity">
    <text evidence="1">Belongs to the ABC transporter superfamily.</text>
</comment>
<keyword evidence="2" id="KW-0813">Transport</keyword>
<keyword evidence="7" id="KW-1185">Reference proteome</keyword>
<dbReference type="SUPFAM" id="SSF52540">
    <property type="entry name" value="P-loop containing nucleoside triphosphate hydrolases"/>
    <property type="match status" value="1"/>
</dbReference>
<dbReference type="PANTHER" id="PTHR42798">
    <property type="entry name" value="LIPOPROTEIN-RELEASING SYSTEM ATP-BINDING PROTEIN LOLD"/>
    <property type="match status" value="1"/>
</dbReference>
<dbReference type="AlphaFoldDB" id="W6TSV0"/>
<dbReference type="InterPro" id="IPR017871">
    <property type="entry name" value="ABC_transporter-like_CS"/>
</dbReference>
<dbReference type="InterPro" id="IPR003593">
    <property type="entry name" value="AAA+_ATPase"/>
</dbReference>
<dbReference type="InterPro" id="IPR003439">
    <property type="entry name" value="ABC_transporter-like_ATP-bd"/>
</dbReference>